<protein>
    <submittedName>
        <fullName evidence="1">Uncharacterized protein</fullName>
    </submittedName>
</protein>
<comment type="caution">
    <text evidence="1">The sequence shown here is derived from an EMBL/GenBank/DDBJ whole genome shotgun (WGS) entry which is preliminary data.</text>
</comment>
<dbReference type="AlphaFoldDB" id="A0A5B7H7K0"/>
<dbReference type="EMBL" id="VSRR010023193">
    <property type="protein sequence ID" value="MPC65307.1"/>
    <property type="molecule type" value="Genomic_DNA"/>
</dbReference>
<organism evidence="1 2">
    <name type="scientific">Portunus trituberculatus</name>
    <name type="common">Swimming crab</name>
    <name type="synonym">Neptunus trituberculatus</name>
    <dbReference type="NCBI Taxonomy" id="210409"/>
    <lineage>
        <taxon>Eukaryota</taxon>
        <taxon>Metazoa</taxon>
        <taxon>Ecdysozoa</taxon>
        <taxon>Arthropoda</taxon>
        <taxon>Crustacea</taxon>
        <taxon>Multicrustacea</taxon>
        <taxon>Malacostraca</taxon>
        <taxon>Eumalacostraca</taxon>
        <taxon>Eucarida</taxon>
        <taxon>Decapoda</taxon>
        <taxon>Pleocyemata</taxon>
        <taxon>Brachyura</taxon>
        <taxon>Eubrachyura</taxon>
        <taxon>Portunoidea</taxon>
        <taxon>Portunidae</taxon>
        <taxon>Portuninae</taxon>
        <taxon>Portunus</taxon>
    </lineage>
</organism>
<evidence type="ECO:0000313" key="1">
    <source>
        <dbReference type="EMBL" id="MPC65307.1"/>
    </source>
</evidence>
<name>A0A5B7H7K0_PORTR</name>
<dbReference type="Proteomes" id="UP000324222">
    <property type="component" value="Unassembled WGS sequence"/>
</dbReference>
<evidence type="ECO:0000313" key="2">
    <source>
        <dbReference type="Proteomes" id="UP000324222"/>
    </source>
</evidence>
<proteinExistence type="predicted"/>
<keyword evidence="2" id="KW-1185">Reference proteome</keyword>
<accession>A0A5B7H7K0</accession>
<reference evidence="1 2" key="1">
    <citation type="submission" date="2019-05" db="EMBL/GenBank/DDBJ databases">
        <title>Another draft genome of Portunus trituberculatus and its Hox gene families provides insights of decapod evolution.</title>
        <authorList>
            <person name="Jeong J.-H."/>
            <person name="Song I."/>
            <person name="Kim S."/>
            <person name="Choi T."/>
            <person name="Kim D."/>
            <person name="Ryu S."/>
            <person name="Kim W."/>
        </authorList>
    </citation>
    <scope>NUCLEOTIDE SEQUENCE [LARGE SCALE GENOMIC DNA]</scope>
    <source>
        <tissue evidence="1">Muscle</tissue>
    </source>
</reference>
<gene>
    <name evidence="1" type="ORF">E2C01_059440</name>
</gene>
<sequence>MQPNHTICLRNQNISQMGYFGSFSAFFLQNTEMLPKHTICLRNSNMSRIGCFGVFQRFMHQN</sequence>